<proteinExistence type="predicted"/>
<accession>A0A3E3I0A8</accession>
<name>A0A3E3I0A8_9FIRM</name>
<gene>
    <name evidence="1" type="ORF">DXC51_18330</name>
</gene>
<comment type="caution">
    <text evidence="1">The sequence shown here is derived from an EMBL/GenBank/DDBJ whole genome shotgun (WGS) entry which is preliminary data.</text>
</comment>
<reference evidence="1" key="1">
    <citation type="submission" date="2018-08" db="EMBL/GenBank/DDBJ databases">
        <title>A genome reference for cultivated species of the human gut microbiota.</title>
        <authorList>
            <person name="Zou Y."/>
            <person name="Xue W."/>
            <person name="Luo G."/>
        </authorList>
    </citation>
    <scope>NUCLEOTIDE SEQUENCE [LARGE SCALE GENOMIC DNA]</scope>
    <source>
        <strain evidence="1">TF05-5AC</strain>
    </source>
</reference>
<dbReference type="AlphaFoldDB" id="A0A3E3I0A8"/>
<organism evidence="1 2">
    <name type="scientific">Eisenbergiella massiliensis</name>
    <dbReference type="NCBI Taxonomy" id="1720294"/>
    <lineage>
        <taxon>Bacteria</taxon>
        <taxon>Bacillati</taxon>
        <taxon>Bacillota</taxon>
        <taxon>Clostridia</taxon>
        <taxon>Lachnospirales</taxon>
        <taxon>Lachnospiraceae</taxon>
        <taxon>Eisenbergiella</taxon>
    </lineage>
</organism>
<dbReference type="Proteomes" id="UP000260812">
    <property type="component" value="Unassembled WGS sequence"/>
</dbReference>
<evidence type="ECO:0000313" key="2">
    <source>
        <dbReference type="Proteomes" id="UP000260812"/>
    </source>
</evidence>
<protein>
    <submittedName>
        <fullName evidence="1">Uncharacterized protein</fullName>
    </submittedName>
</protein>
<evidence type="ECO:0000313" key="1">
    <source>
        <dbReference type="EMBL" id="RGE57661.1"/>
    </source>
</evidence>
<sequence length="63" mass="7404">MALYIKKLQGRIFECWSTQQLQWNGIAVSDDNMEFSITLKQLLKILWMASKTMPQLSQKKNLN</sequence>
<dbReference type="EMBL" id="QVLV01000014">
    <property type="protein sequence ID" value="RGE57661.1"/>
    <property type="molecule type" value="Genomic_DNA"/>
</dbReference>
<keyword evidence="2" id="KW-1185">Reference proteome</keyword>